<dbReference type="FunCoup" id="B3S6J2">
    <property type="interactions" value="2492"/>
</dbReference>
<dbReference type="RefSeq" id="XP_002115919.1">
    <property type="nucleotide sequence ID" value="XM_002115883.1"/>
</dbReference>
<dbReference type="Proteomes" id="UP000009022">
    <property type="component" value="Unassembled WGS sequence"/>
</dbReference>
<dbReference type="SUPFAM" id="SSF48371">
    <property type="entry name" value="ARM repeat"/>
    <property type="match status" value="1"/>
</dbReference>
<evidence type="ECO:0000256" key="4">
    <source>
        <dbReference type="ARBA" id="ARBA00056114"/>
    </source>
</evidence>
<dbReference type="CTD" id="6757132"/>
<dbReference type="GO" id="GO:0005524">
    <property type="term" value="F:ATP binding"/>
    <property type="evidence" value="ECO:0007669"/>
    <property type="project" value="InterPro"/>
</dbReference>
<dbReference type="InParanoid" id="B3S6J2"/>
<dbReference type="Gene3D" id="1.10.510.10">
    <property type="entry name" value="Transferase(Phosphotransferase) domain 1"/>
    <property type="match status" value="1"/>
</dbReference>
<evidence type="ECO:0000313" key="7">
    <source>
        <dbReference type="Proteomes" id="UP000009022"/>
    </source>
</evidence>
<dbReference type="SMART" id="SM00220">
    <property type="entry name" value="S_TKc"/>
    <property type="match status" value="1"/>
</dbReference>
<dbReference type="OMA" id="NDTSWAG"/>
<dbReference type="GeneID" id="6757132"/>
<dbReference type="PhylomeDB" id="B3S6J2"/>
<dbReference type="KEGG" id="tad:TRIADDRAFT_1172"/>
<dbReference type="InterPro" id="IPR011009">
    <property type="entry name" value="Kinase-like_dom_sf"/>
</dbReference>
<dbReference type="OrthoDB" id="447103at2759"/>
<dbReference type="HOGENOM" id="CLU_010392_1_0_1"/>
<dbReference type="InterPro" id="IPR016024">
    <property type="entry name" value="ARM-type_fold"/>
</dbReference>
<dbReference type="GO" id="GO:0004672">
    <property type="term" value="F:protein kinase activity"/>
    <property type="evidence" value="ECO:0007669"/>
    <property type="project" value="InterPro"/>
</dbReference>
<dbReference type="InterPro" id="IPR000719">
    <property type="entry name" value="Prot_kinase_dom"/>
</dbReference>
<evidence type="ECO:0000256" key="1">
    <source>
        <dbReference type="ARBA" id="ARBA00038349"/>
    </source>
</evidence>
<evidence type="ECO:0000256" key="2">
    <source>
        <dbReference type="ARBA" id="ARBA00040972"/>
    </source>
</evidence>
<proteinExistence type="inferred from homology"/>
<sequence>NFPYEMGEKIDFGEEISPWTLYEGKKINGGEKVSIFICDISKVGTDQGNVAKADYKRIKTTRHPNVLKYIDGLETDGNISLVTEHVVPLIDYVNEESDRNEYEISWGLYQILKIASFLNIDCKIIHNNITINSIFVDKFGDWKLGGFGFAHNNAEPSTLIPTKVFPALSKYKHYFQDEGKTECWSNDIQSIGSLIWELFNGPLSESSSLSNTMKIPKLLITHYRKMISPKPHLRPSPRQLIDHCRSDGGFMKNSYVDTNLFLEELQLKDTDEKTAFFKSLNDHVDEFPVKFCKQRLLPQLINAFEFGGAGSAVLQPLIKIGRHLTDEEYQEKVIPCIIKLFSSPDRSTRINLLQQMEFFAKYLNPKVVDSQIYPQLATGFTDTVPALREETIKSMVLLVPKLSESTISKDLLKHFAILQQDEQSSIRTNTTICLGKVACHFSEATRQRVLATAFLRAMQDPFPPARIAGILGFAATKSYYSQKDIAEKILPNLCSKTLDSDKSVRDQIFASIRQFLAIMESYSEQMKREPTENGTVNDDQGLAATAAGAASSWAGWAVNSLASKIITKGP</sequence>
<evidence type="ECO:0000313" key="6">
    <source>
        <dbReference type="EMBL" id="EDV21771.1"/>
    </source>
</evidence>
<feature type="domain" description="Protein kinase" evidence="5">
    <location>
        <begin position="4"/>
        <end position="288"/>
    </location>
</feature>
<protein>
    <recommendedName>
        <fullName evidence="2">N-terminal kinase-like protein</fullName>
    </recommendedName>
    <alternativeName>
        <fullName evidence="3">SCY1-like protein 1</fullName>
    </alternativeName>
</protein>
<dbReference type="eggNOG" id="KOG1243">
    <property type="taxonomic scope" value="Eukaryota"/>
</dbReference>
<dbReference type="Gene3D" id="3.30.200.20">
    <property type="entry name" value="Phosphorylase Kinase, domain 1"/>
    <property type="match status" value="1"/>
</dbReference>
<dbReference type="Gene3D" id="1.25.10.10">
    <property type="entry name" value="Leucine-rich Repeat Variant"/>
    <property type="match status" value="1"/>
</dbReference>
<evidence type="ECO:0000256" key="3">
    <source>
        <dbReference type="ARBA" id="ARBA00042347"/>
    </source>
</evidence>
<accession>B3S6J2</accession>
<dbReference type="STRING" id="10228.B3S6J2"/>
<dbReference type="PANTHER" id="PTHR12984">
    <property type="entry name" value="SCY1-RELATED S/T PROTEIN KINASE-LIKE"/>
    <property type="match status" value="1"/>
</dbReference>
<name>B3S6J2_TRIAD</name>
<reference evidence="6 7" key="1">
    <citation type="journal article" date="2008" name="Nature">
        <title>The Trichoplax genome and the nature of placozoans.</title>
        <authorList>
            <person name="Srivastava M."/>
            <person name="Begovic E."/>
            <person name="Chapman J."/>
            <person name="Putnam N.H."/>
            <person name="Hellsten U."/>
            <person name="Kawashima T."/>
            <person name="Kuo A."/>
            <person name="Mitros T."/>
            <person name="Salamov A."/>
            <person name="Carpenter M.L."/>
            <person name="Signorovitch A.Y."/>
            <person name="Moreno M.A."/>
            <person name="Kamm K."/>
            <person name="Grimwood J."/>
            <person name="Schmutz J."/>
            <person name="Shapiro H."/>
            <person name="Grigoriev I.V."/>
            <person name="Buss L.W."/>
            <person name="Schierwater B."/>
            <person name="Dellaporta S.L."/>
            <person name="Rokhsar D.S."/>
        </authorList>
    </citation>
    <scope>NUCLEOTIDE SEQUENCE [LARGE SCALE GENOMIC DNA]</scope>
    <source>
        <strain evidence="6 7">Grell-BS-1999</strain>
    </source>
</reference>
<dbReference type="InterPro" id="IPR051177">
    <property type="entry name" value="CIK-Related_Protein"/>
</dbReference>
<gene>
    <name evidence="6" type="ORF">TRIADDRAFT_1172</name>
</gene>
<comment type="similarity">
    <text evidence="1">Belongs to the protein kinase superfamily.</text>
</comment>
<feature type="non-terminal residue" evidence="6">
    <location>
        <position position="1"/>
    </location>
</feature>
<keyword evidence="7" id="KW-1185">Reference proteome</keyword>
<dbReference type="PANTHER" id="PTHR12984:SF3">
    <property type="entry name" value="N-TERMINAL KINASE-LIKE PROTEIN"/>
    <property type="match status" value="1"/>
</dbReference>
<dbReference type="Pfam" id="PF00069">
    <property type="entry name" value="Pkinase"/>
    <property type="match status" value="1"/>
</dbReference>
<evidence type="ECO:0000259" key="5">
    <source>
        <dbReference type="PROSITE" id="PS50011"/>
    </source>
</evidence>
<dbReference type="AlphaFoldDB" id="B3S6J2"/>
<comment type="function">
    <text evidence="4">Regulates COPI-mediated retrograde protein traffic at the interface between the Golgi apparatus and the endoplasmic reticulum. Involved in the maintenance of the Golgi apparatus morphology.</text>
</comment>
<dbReference type="InterPro" id="IPR011989">
    <property type="entry name" value="ARM-like"/>
</dbReference>
<organism evidence="6 7">
    <name type="scientific">Trichoplax adhaerens</name>
    <name type="common">Trichoplax reptans</name>
    <dbReference type="NCBI Taxonomy" id="10228"/>
    <lineage>
        <taxon>Eukaryota</taxon>
        <taxon>Metazoa</taxon>
        <taxon>Placozoa</taxon>
        <taxon>Uniplacotomia</taxon>
        <taxon>Trichoplacea</taxon>
        <taxon>Trichoplacidae</taxon>
        <taxon>Trichoplax</taxon>
    </lineage>
</organism>
<dbReference type="EMBL" id="DS985252">
    <property type="protein sequence ID" value="EDV21771.1"/>
    <property type="molecule type" value="Genomic_DNA"/>
</dbReference>
<feature type="non-terminal residue" evidence="6">
    <location>
        <position position="570"/>
    </location>
</feature>
<dbReference type="PROSITE" id="PS50011">
    <property type="entry name" value="PROTEIN_KINASE_DOM"/>
    <property type="match status" value="1"/>
</dbReference>
<dbReference type="SUPFAM" id="SSF56112">
    <property type="entry name" value="Protein kinase-like (PK-like)"/>
    <property type="match status" value="1"/>
</dbReference>